<dbReference type="InterPro" id="IPR001202">
    <property type="entry name" value="WW_dom"/>
</dbReference>
<dbReference type="PANTHER" id="PTHR15377:SF3">
    <property type="entry name" value="WW DOMAIN-CONTAINING PROTEIN"/>
    <property type="match status" value="1"/>
</dbReference>
<evidence type="ECO:0000313" key="5">
    <source>
        <dbReference type="Proteomes" id="UP000308133"/>
    </source>
</evidence>
<feature type="compositionally biased region" description="Polar residues" evidence="2">
    <location>
        <begin position="105"/>
        <end position="125"/>
    </location>
</feature>
<name>A0A4U7ATJ6_9PEZI</name>
<organism evidence="4 5">
    <name type="scientific">Elsinoe australis</name>
    <dbReference type="NCBI Taxonomy" id="40998"/>
    <lineage>
        <taxon>Eukaryota</taxon>
        <taxon>Fungi</taxon>
        <taxon>Dikarya</taxon>
        <taxon>Ascomycota</taxon>
        <taxon>Pezizomycotina</taxon>
        <taxon>Dothideomycetes</taxon>
        <taxon>Dothideomycetidae</taxon>
        <taxon>Myriangiales</taxon>
        <taxon>Elsinoaceae</taxon>
        <taxon>Elsinoe</taxon>
    </lineage>
</organism>
<accession>A0A4U7ATJ6</accession>
<dbReference type="PANTHER" id="PTHR15377">
    <property type="entry name" value="TRANSCRIPTION ELONGATION REGULATOR 1"/>
    <property type="match status" value="1"/>
</dbReference>
<evidence type="ECO:0000256" key="1">
    <source>
        <dbReference type="ARBA" id="ARBA00022737"/>
    </source>
</evidence>
<feature type="compositionally biased region" description="Polar residues" evidence="2">
    <location>
        <begin position="66"/>
        <end position="80"/>
    </location>
</feature>
<evidence type="ECO:0000259" key="3">
    <source>
        <dbReference type="PROSITE" id="PS50020"/>
    </source>
</evidence>
<reference evidence="4 5" key="1">
    <citation type="submission" date="2018-02" db="EMBL/GenBank/DDBJ databases">
        <title>Draft genome sequences of Elsinoe sp., causing black scab on jojoba.</title>
        <authorList>
            <person name="Stodart B."/>
            <person name="Jeffress S."/>
            <person name="Ash G."/>
            <person name="Arun Chinnappa K."/>
        </authorList>
    </citation>
    <scope>NUCLEOTIDE SEQUENCE [LARGE SCALE GENOMIC DNA]</scope>
    <source>
        <strain evidence="4 5">Hillstone_2</strain>
    </source>
</reference>
<dbReference type="AlphaFoldDB" id="A0A4U7ATJ6"/>
<comment type="caution">
    <text evidence="4">The sequence shown here is derived from an EMBL/GenBank/DDBJ whole genome shotgun (WGS) entry which is preliminary data.</text>
</comment>
<dbReference type="FunFam" id="2.20.70.10:FF:000049">
    <property type="entry name" value="Transcription elongation regulator 1-like"/>
    <property type="match status" value="1"/>
</dbReference>
<evidence type="ECO:0000313" key="4">
    <source>
        <dbReference type="EMBL" id="TKX21359.1"/>
    </source>
</evidence>
<feature type="domain" description="WW" evidence="3">
    <location>
        <begin position="19"/>
        <end position="52"/>
    </location>
</feature>
<dbReference type="CDD" id="cd00201">
    <property type="entry name" value="WW"/>
    <property type="match status" value="1"/>
</dbReference>
<dbReference type="SMART" id="SM00456">
    <property type="entry name" value="WW"/>
    <property type="match status" value="2"/>
</dbReference>
<dbReference type="SUPFAM" id="SSF51045">
    <property type="entry name" value="WW domain"/>
    <property type="match status" value="2"/>
</dbReference>
<sequence length="627" mass="70427">MEEPPQKRLKSGSPAVSSAQLPPGWTEHSAPSGHKYYYHKETKKSTYTKPTLAPPAPAAPAPSHSLLAQPNSNGFQSPHSAYQPPAYLSHSPAAPIPLSHPAAQANAQSYHANTAESSVSPYTSLPYQAQQPARPHQAPRGPRPQPSDRPKRKASIPDCAPWILVYTRLGRRFVHNTQTKESFWKFPKDVMDAVIKFDQMNLAEKYGDKKTGARTEGETGAMEATERAGEGAEAAKKAEEELDPEELAAHKARESERLARELEEDAALVKDLDEERVWVPPAQSAATAQGYDSSEYEEVEVTDSEGEGSDSGDQEEPDAGPLEFNEDDIAFQLAAMGEQYGLDPEEYGSGEEDEEEGAGGLEFSDEERYEVFAQMLGEYGISPYAPWEKLVDDEQPHPILDDDRFTVVPSSRGRKDAHARWCKEEIARLQRVKEEKKAKGEDDPRVTFLEFVAGKEREVKKLYWVEFRRKYKREQALKGNSRFVEKDMEKLYREFVASMKKDVGKREDELKAALKAAEKGLDRQEISDEDDSPGTIKADVRFWAVPGDRRSNVIKDWIAGLSQGRYDKGDEDQETKGERAMRERARMAEEERRRAEKATRFAKGHLRESEREVEAAMKSGRRAQVAD</sequence>
<dbReference type="InterPro" id="IPR036020">
    <property type="entry name" value="WW_dom_sf"/>
</dbReference>
<protein>
    <submittedName>
        <fullName evidence="4">WW domain-containing protein 4</fullName>
    </submittedName>
</protein>
<dbReference type="Gene3D" id="2.20.70.10">
    <property type="match status" value="2"/>
</dbReference>
<feature type="compositionally biased region" description="Basic and acidic residues" evidence="2">
    <location>
        <begin position="247"/>
        <end position="277"/>
    </location>
</feature>
<dbReference type="GO" id="GO:0003712">
    <property type="term" value="F:transcription coregulator activity"/>
    <property type="evidence" value="ECO:0007669"/>
    <property type="project" value="TreeGrafter"/>
</dbReference>
<feature type="region of interest" description="Disordered" evidence="2">
    <location>
        <begin position="1"/>
        <end position="156"/>
    </location>
</feature>
<feature type="compositionally biased region" description="Basic and acidic residues" evidence="2">
    <location>
        <begin position="574"/>
        <end position="615"/>
    </location>
</feature>
<feature type="region of interest" description="Disordered" evidence="2">
    <location>
        <begin position="208"/>
        <end position="363"/>
    </location>
</feature>
<feature type="compositionally biased region" description="Low complexity" evidence="2">
    <location>
        <begin position="126"/>
        <end position="140"/>
    </location>
</feature>
<feature type="domain" description="WW" evidence="3">
    <location>
        <begin position="156"/>
        <end position="189"/>
    </location>
</feature>
<dbReference type="Proteomes" id="UP000308133">
    <property type="component" value="Unassembled WGS sequence"/>
</dbReference>
<dbReference type="GO" id="GO:0005634">
    <property type="term" value="C:nucleus"/>
    <property type="evidence" value="ECO:0007669"/>
    <property type="project" value="TreeGrafter"/>
</dbReference>
<dbReference type="Gene3D" id="1.10.10.440">
    <property type="entry name" value="FF domain"/>
    <property type="match status" value="1"/>
</dbReference>
<dbReference type="Pfam" id="PF00397">
    <property type="entry name" value="WW"/>
    <property type="match status" value="1"/>
</dbReference>
<evidence type="ECO:0000256" key="2">
    <source>
        <dbReference type="SAM" id="MobiDB-lite"/>
    </source>
</evidence>
<keyword evidence="1" id="KW-0677">Repeat</keyword>
<dbReference type="SUPFAM" id="SSF81698">
    <property type="entry name" value="FF domain"/>
    <property type="match status" value="1"/>
</dbReference>
<gene>
    <name evidence="4" type="ORF">C1H76_6433</name>
</gene>
<feature type="region of interest" description="Disordered" evidence="2">
    <location>
        <begin position="564"/>
        <end position="627"/>
    </location>
</feature>
<proteinExistence type="predicted"/>
<dbReference type="EMBL" id="PTQR01000081">
    <property type="protein sequence ID" value="TKX21359.1"/>
    <property type="molecule type" value="Genomic_DNA"/>
</dbReference>
<dbReference type="InterPro" id="IPR036517">
    <property type="entry name" value="FF_domain_sf"/>
</dbReference>
<feature type="compositionally biased region" description="Basic and acidic residues" evidence="2">
    <location>
        <begin position="208"/>
        <end position="217"/>
    </location>
</feature>
<feature type="compositionally biased region" description="Acidic residues" evidence="2">
    <location>
        <begin position="294"/>
        <end position="329"/>
    </location>
</feature>
<dbReference type="PROSITE" id="PS01159">
    <property type="entry name" value="WW_DOMAIN_1"/>
    <property type="match status" value="1"/>
</dbReference>
<dbReference type="InterPro" id="IPR045148">
    <property type="entry name" value="TCRG1-like"/>
</dbReference>
<feature type="compositionally biased region" description="Basic and acidic residues" evidence="2">
    <location>
        <begin position="224"/>
        <end position="239"/>
    </location>
</feature>
<feature type="compositionally biased region" description="Acidic residues" evidence="2">
    <location>
        <begin position="343"/>
        <end position="363"/>
    </location>
</feature>
<dbReference type="GO" id="GO:0070063">
    <property type="term" value="F:RNA polymerase binding"/>
    <property type="evidence" value="ECO:0007669"/>
    <property type="project" value="InterPro"/>
</dbReference>
<dbReference type="PROSITE" id="PS50020">
    <property type="entry name" value="WW_DOMAIN_2"/>
    <property type="match status" value="2"/>
</dbReference>